<dbReference type="EC" id="2.7.11.1" evidence="1"/>
<proteinExistence type="predicted"/>
<keyword evidence="2" id="KW-0723">Serine/threonine-protein kinase</keyword>
<evidence type="ECO:0000256" key="4">
    <source>
        <dbReference type="ARBA" id="ARBA00022741"/>
    </source>
</evidence>
<gene>
    <name evidence="11" type="ORF">BDV28DRAFT_102325</name>
</gene>
<dbReference type="PROSITE" id="PS50011">
    <property type="entry name" value="PROTEIN_KINASE_DOM"/>
    <property type="match status" value="1"/>
</dbReference>
<dbReference type="Pfam" id="PF00069">
    <property type="entry name" value="Pkinase"/>
    <property type="match status" value="2"/>
</dbReference>
<dbReference type="InterPro" id="IPR051334">
    <property type="entry name" value="SRPK"/>
</dbReference>
<dbReference type="Gene3D" id="1.10.510.10">
    <property type="entry name" value="Transferase(Phosphotransferase) domain 1"/>
    <property type="match status" value="1"/>
</dbReference>
<dbReference type="GO" id="GO:0050684">
    <property type="term" value="P:regulation of mRNA processing"/>
    <property type="evidence" value="ECO:0007669"/>
    <property type="project" value="TreeGrafter"/>
</dbReference>
<dbReference type="Gene3D" id="3.30.200.20">
    <property type="entry name" value="Phosphorylase Kinase, domain 1"/>
    <property type="match status" value="1"/>
</dbReference>
<dbReference type="SMART" id="SM00220">
    <property type="entry name" value="S_TKc"/>
    <property type="match status" value="1"/>
</dbReference>
<evidence type="ECO:0000256" key="9">
    <source>
        <dbReference type="PROSITE-ProRule" id="PRU10141"/>
    </source>
</evidence>
<dbReference type="PANTHER" id="PTHR47634">
    <property type="entry name" value="PROTEIN KINASE DOMAIN-CONTAINING PROTEIN-RELATED"/>
    <property type="match status" value="1"/>
</dbReference>
<dbReference type="EMBL" id="ML739626">
    <property type="protein sequence ID" value="KAE8348236.1"/>
    <property type="molecule type" value="Genomic_DNA"/>
</dbReference>
<sequence>MAIPCIILTRIIPLRSISPLRITSRTMSTHPNRVQMDQHLYISTIDAEPLHRYRQGGYHPVTLGECLKAGRYKVLHKLGWGGYSTVWAARDQREQTYVAVKISVAETEYNGDTRELQTLKVLASHHPRPKHTVHMLDDFDLKGPNGSHKCLVYELLGPNVPDIIDANFPDGRLPGKLAKTIAKQCLIGLDSLHQRKIGHGDLHTRNLAFAMPYIDDLTEERFIEMLGKPEVGYVQKRDGKCLEAGVPEYVVKPASYGNHSWNLAQDVKIIDFGESFLHTAPPETLHTPLSLRAPEVIFQDNIDYRVDLWSMGCMLFELFVGQPPFDTFLITPAILIGQMREMATDELPERWQHEWNTMNTGDVMATESTGPNLQEWLEEVYFDSPLSPDLTREDIVRLGRIVGRLLHFEPSARASAKQVLDDPWFNE</sequence>
<dbReference type="GO" id="GO:0000245">
    <property type="term" value="P:spliceosomal complex assembly"/>
    <property type="evidence" value="ECO:0007669"/>
    <property type="project" value="TreeGrafter"/>
</dbReference>
<keyword evidence="12" id="KW-1185">Reference proteome</keyword>
<keyword evidence="4 9" id="KW-0547">Nucleotide-binding</keyword>
<dbReference type="PANTHER" id="PTHR47634:SF9">
    <property type="entry name" value="PROTEIN KINASE DOMAIN-CONTAINING PROTEIN-RELATED"/>
    <property type="match status" value="1"/>
</dbReference>
<protein>
    <recommendedName>
        <fullName evidence="1">non-specific serine/threonine protein kinase</fullName>
        <ecNumber evidence="1">2.7.11.1</ecNumber>
    </recommendedName>
</protein>
<keyword evidence="3" id="KW-0808">Transferase</keyword>
<reference evidence="12" key="1">
    <citation type="submission" date="2019-04" db="EMBL/GenBank/DDBJ databases">
        <title>Friends and foes A comparative genomics studyof 23 Aspergillus species from section Flavi.</title>
        <authorList>
            <consortium name="DOE Joint Genome Institute"/>
            <person name="Kjaerbolling I."/>
            <person name="Vesth T."/>
            <person name="Frisvad J.C."/>
            <person name="Nybo J.L."/>
            <person name="Theobald S."/>
            <person name="Kildgaard S."/>
            <person name="Isbrandt T."/>
            <person name="Kuo A."/>
            <person name="Sato A."/>
            <person name="Lyhne E.K."/>
            <person name="Kogle M.E."/>
            <person name="Wiebenga A."/>
            <person name="Kun R.S."/>
            <person name="Lubbers R.J."/>
            <person name="Makela M.R."/>
            <person name="Barry K."/>
            <person name="Chovatia M."/>
            <person name="Clum A."/>
            <person name="Daum C."/>
            <person name="Haridas S."/>
            <person name="He G."/>
            <person name="LaButti K."/>
            <person name="Lipzen A."/>
            <person name="Mondo S."/>
            <person name="Riley R."/>
            <person name="Salamov A."/>
            <person name="Simmons B.A."/>
            <person name="Magnuson J.K."/>
            <person name="Henrissat B."/>
            <person name="Mortensen U.H."/>
            <person name="Larsen T.O."/>
            <person name="Devries R.P."/>
            <person name="Grigoriev I.V."/>
            <person name="Machida M."/>
            <person name="Baker S.E."/>
            <person name="Andersen M.R."/>
        </authorList>
    </citation>
    <scope>NUCLEOTIDE SEQUENCE [LARGE SCALE GENOMIC DNA]</scope>
    <source>
        <strain evidence="12">CBS 553.77</strain>
    </source>
</reference>
<comment type="catalytic activity">
    <reaction evidence="8">
        <text>L-seryl-[protein] + ATP = O-phospho-L-seryl-[protein] + ADP + H(+)</text>
        <dbReference type="Rhea" id="RHEA:17989"/>
        <dbReference type="Rhea" id="RHEA-COMP:9863"/>
        <dbReference type="Rhea" id="RHEA-COMP:11604"/>
        <dbReference type="ChEBI" id="CHEBI:15378"/>
        <dbReference type="ChEBI" id="CHEBI:29999"/>
        <dbReference type="ChEBI" id="CHEBI:30616"/>
        <dbReference type="ChEBI" id="CHEBI:83421"/>
        <dbReference type="ChEBI" id="CHEBI:456216"/>
        <dbReference type="EC" id="2.7.11.1"/>
    </reaction>
</comment>
<dbReference type="SUPFAM" id="SSF56112">
    <property type="entry name" value="Protein kinase-like (PK-like)"/>
    <property type="match status" value="1"/>
</dbReference>
<dbReference type="PROSITE" id="PS00107">
    <property type="entry name" value="PROTEIN_KINASE_ATP"/>
    <property type="match status" value="1"/>
</dbReference>
<keyword evidence="5 11" id="KW-0418">Kinase</keyword>
<dbReference type="InterPro" id="IPR000719">
    <property type="entry name" value="Prot_kinase_dom"/>
</dbReference>
<comment type="catalytic activity">
    <reaction evidence="7">
        <text>L-threonyl-[protein] + ATP = O-phospho-L-threonyl-[protein] + ADP + H(+)</text>
        <dbReference type="Rhea" id="RHEA:46608"/>
        <dbReference type="Rhea" id="RHEA-COMP:11060"/>
        <dbReference type="Rhea" id="RHEA-COMP:11605"/>
        <dbReference type="ChEBI" id="CHEBI:15378"/>
        <dbReference type="ChEBI" id="CHEBI:30013"/>
        <dbReference type="ChEBI" id="CHEBI:30616"/>
        <dbReference type="ChEBI" id="CHEBI:61977"/>
        <dbReference type="ChEBI" id="CHEBI:456216"/>
        <dbReference type="EC" id="2.7.11.1"/>
    </reaction>
</comment>
<dbReference type="GO" id="GO:0005524">
    <property type="term" value="F:ATP binding"/>
    <property type="evidence" value="ECO:0007669"/>
    <property type="project" value="UniProtKB-UniRule"/>
</dbReference>
<dbReference type="InterPro" id="IPR017441">
    <property type="entry name" value="Protein_kinase_ATP_BS"/>
</dbReference>
<feature type="binding site" evidence="9">
    <location>
        <position position="101"/>
    </location>
    <ligand>
        <name>ATP</name>
        <dbReference type="ChEBI" id="CHEBI:30616"/>
    </ligand>
</feature>
<dbReference type="InterPro" id="IPR011009">
    <property type="entry name" value="Kinase-like_dom_sf"/>
</dbReference>
<evidence type="ECO:0000313" key="12">
    <source>
        <dbReference type="Proteomes" id="UP000327118"/>
    </source>
</evidence>
<evidence type="ECO:0000256" key="6">
    <source>
        <dbReference type="ARBA" id="ARBA00022840"/>
    </source>
</evidence>
<dbReference type="Proteomes" id="UP000327118">
    <property type="component" value="Unassembled WGS sequence"/>
</dbReference>
<evidence type="ECO:0000256" key="8">
    <source>
        <dbReference type="ARBA" id="ARBA00048679"/>
    </source>
</evidence>
<dbReference type="OrthoDB" id="5979581at2759"/>
<evidence type="ECO:0000256" key="5">
    <source>
        <dbReference type="ARBA" id="ARBA00022777"/>
    </source>
</evidence>
<evidence type="ECO:0000259" key="10">
    <source>
        <dbReference type="PROSITE" id="PS50011"/>
    </source>
</evidence>
<accession>A0A5N6YUB2</accession>
<evidence type="ECO:0000256" key="7">
    <source>
        <dbReference type="ARBA" id="ARBA00047899"/>
    </source>
</evidence>
<feature type="domain" description="Protein kinase" evidence="10">
    <location>
        <begin position="72"/>
        <end position="425"/>
    </location>
</feature>
<organism evidence="11 12">
    <name type="scientific">Aspergillus coremiiformis</name>
    <dbReference type="NCBI Taxonomy" id="138285"/>
    <lineage>
        <taxon>Eukaryota</taxon>
        <taxon>Fungi</taxon>
        <taxon>Dikarya</taxon>
        <taxon>Ascomycota</taxon>
        <taxon>Pezizomycotina</taxon>
        <taxon>Eurotiomycetes</taxon>
        <taxon>Eurotiomycetidae</taxon>
        <taxon>Eurotiales</taxon>
        <taxon>Aspergillaceae</taxon>
        <taxon>Aspergillus</taxon>
        <taxon>Aspergillus subgen. Circumdati</taxon>
    </lineage>
</organism>
<keyword evidence="6 9" id="KW-0067">ATP-binding</keyword>
<dbReference type="AlphaFoldDB" id="A0A5N6YUB2"/>
<evidence type="ECO:0000256" key="1">
    <source>
        <dbReference type="ARBA" id="ARBA00012513"/>
    </source>
</evidence>
<evidence type="ECO:0000256" key="2">
    <source>
        <dbReference type="ARBA" id="ARBA00022527"/>
    </source>
</evidence>
<name>A0A5N6YUB2_9EURO</name>
<dbReference type="GO" id="GO:0004674">
    <property type="term" value="F:protein serine/threonine kinase activity"/>
    <property type="evidence" value="ECO:0007669"/>
    <property type="project" value="UniProtKB-KW"/>
</dbReference>
<evidence type="ECO:0000256" key="3">
    <source>
        <dbReference type="ARBA" id="ARBA00022679"/>
    </source>
</evidence>
<evidence type="ECO:0000313" key="11">
    <source>
        <dbReference type="EMBL" id="KAE8348236.1"/>
    </source>
</evidence>